<dbReference type="RefSeq" id="WP_123926465.1">
    <property type="nucleotide sequence ID" value="NZ_RKRE01000001.1"/>
</dbReference>
<dbReference type="Pfam" id="PF12673">
    <property type="entry name" value="SipL"/>
    <property type="match status" value="1"/>
</dbReference>
<comment type="caution">
    <text evidence="2">The sequence shown here is derived from an EMBL/GenBank/DDBJ whole genome shotgun (WGS) entry which is preliminary data.</text>
</comment>
<dbReference type="OrthoDB" id="1785142at2"/>
<accession>A0A3N5B0Y8</accession>
<gene>
    <name evidence="2" type="ORF">EDD75_0095</name>
</gene>
<keyword evidence="3" id="KW-1185">Reference proteome</keyword>
<reference evidence="2 3" key="1">
    <citation type="submission" date="2018-11" db="EMBL/GenBank/DDBJ databases">
        <title>Genomic Encyclopedia of Type Strains, Phase IV (KMG-IV): sequencing the most valuable type-strain genomes for metagenomic binning, comparative biology and taxonomic classification.</title>
        <authorList>
            <person name="Goeker M."/>
        </authorList>
    </citation>
    <scope>NUCLEOTIDE SEQUENCE [LARGE SCALE GENOMIC DNA]</scope>
    <source>
        <strain evidence="2 3">DSM 102936</strain>
    </source>
</reference>
<dbReference type="EMBL" id="RKRE01000001">
    <property type="protein sequence ID" value="RPF49290.1"/>
    <property type="molecule type" value="Genomic_DNA"/>
</dbReference>
<evidence type="ECO:0000313" key="2">
    <source>
        <dbReference type="EMBL" id="RPF49290.1"/>
    </source>
</evidence>
<dbReference type="AlphaFoldDB" id="A0A3N5B0Y8"/>
<sequence>MALIKTEVVVGEATTQVLVIKDAIRFDPPLYKVIQEDLTAEVSDCLVCTDKVIFNGRLVKNIIYKAGQPDTKTPGEVRWVEVEVPFAGFVDVPGAQVGDGCQIEFAGTKDCNFLLPTRTIPCGAVELVEEAMQKTIVDITVKVVRTEQIEVAVSA</sequence>
<dbReference type="Proteomes" id="UP000282654">
    <property type="component" value="Unassembled WGS sequence"/>
</dbReference>
<feature type="domain" description="SipL SPOCS" evidence="1">
    <location>
        <begin position="31"/>
        <end position="106"/>
    </location>
</feature>
<evidence type="ECO:0000259" key="1">
    <source>
        <dbReference type="Pfam" id="PF12673"/>
    </source>
</evidence>
<organism evidence="2 3">
    <name type="scientific">Thermodesulfitimonas autotrophica</name>
    <dbReference type="NCBI Taxonomy" id="1894989"/>
    <lineage>
        <taxon>Bacteria</taxon>
        <taxon>Bacillati</taxon>
        <taxon>Bacillota</taxon>
        <taxon>Clostridia</taxon>
        <taxon>Thermoanaerobacterales</taxon>
        <taxon>Thermoanaerobacteraceae</taxon>
        <taxon>Thermodesulfitimonas</taxon>
    </lineage>
</organism>
<proteinExistence type="predicted"/>
<evidence type="ECO:0000313" key="3">
    <source>
        <dbReference type="Proteomes" id="UP000282654"/>
    </source>
</evidence>
<protein>
    <submittedName>
        <fullName evidence="2">Uncharacterized protein DUF3794</fullName>
    </submittedName>
</protein>
<dbReference type="InterPro" id="IPR024300">
    <property type="entry name" value="SipL_SPOCS_dom"/>
</dbReference>
<name>A0A3N5B0Y8_9THEO</name>